<evidence type="ECO:0000313" key="3">
    <source>
        <dbReference type="EMBL" id="ASN70667.1"/>
    </source>
</evidence>
<gene>
    <name evidence="5" type="ORF">10AX4_3</name>
    <name evidence="11" type="ORF">10F8_21</name>
    <name evidence="3" type="ORF">2AX5_37</name>
    <name evidence="1" type="ORF">3S18_35</name>
    <name evidence="2" type="ORF">7AX6_7</name>
    <name evidence="10" type="ORF">7F17_33</name>
    <name evidence="9" type="ORF">7S13_5</name>
    <name evidence="8" type="ORF">8AX8_6</name>
    <name evidence="12" type="ORF">8F9_18</name>
    <name evidence="7" type="ORF">8S2_50</name>
    <name evidence="4" type="ORF">9AX3_18</name>
    <name evidence="6" type="ORF">9S2_42</name>
</gene>
<dbReference type="EMBL" id="MF417914">
    <property type="protein sequence ID" value="ASN70886.1"/>
    <property type="molecule type" value="Genomic_DNA"/>
</dbReference>
<evidence type="ECO:0000313" key="12">
    <source>
        <dbReference type="EMBL" id="ASN72704.1"/>
    </source>
</evidence>
<protein>
    <submittedName>
        <fullName evidence="11">Uncharacterized protein</fullName>
    </submittedName>
</protein>
<evidence type="ECO:0000313" key="8">
    <source>
        <dbReference type="EMBL" id="ASN70894.1"/>
    </source>
</evidence>
<dbReference type="EMBL" id="MF417915">
    <property type="protein sequence ID" value="ASN70894.1"/>
    <property type="molecule type" value="Genomic_DNA"/>
</dbReference>
<evidence type="ECO:0000313" key="2">
    <source>
        <dbReference type="EMBL" id="ASN69926.1"/>
    </source>
</evidence>
<dbReference type="EMBL" id="MF417896">
    <property type="protein sequence ID" value="ASN69804.1"/>
    <property type="molecule type" value="Genomic_DNA"/>
</dbReference>
<evidence type="ECO:0000313" key="6">
    <source>
        <dbReference type="EMBL" id="ASN70828.1"/>
    </source>
</evidence>
<proteinExistence type="predicted"/>
<dbReference type="EMBL" id="MF417912">
    <property type="protein sequence ID" value="ASN70739.1"/>
    <property type="molecule type" value="Genomic_DNA"/>
</dbReference>
<evidence type="ECO:0000313" key="9">
    <source>
        <dbReference type="EMBL" id="ASN70946.1"/>
    </source>
</evidence>
<dbReference type="EMBL" id="MF417910">
    <property type="protein sequence ID" value="ASN70667.1"/>
    <property type="molecule type" value="Genomic_DNA"/>
</dbReference>
<evidence type="ECO:0000313" key="5">
    <source>
        <dbReference type="EMBL" id="ASN70739.1"/>
    </source>
</evidence>
<evidence type="ECO:0000313" key="7">
    <source>
        <dbReference type="EMBL" id="ASN70886.1"/>
    </source>
</evidence>
<dbReference type="EMBL" id="MF417918">
    <property type="protein sequence ID" value="ASN71075.1"/>
    <property type="molecule type" value="Genomic_DNA"/>
</dbReference>
<reference evidence="11" key="1">
    <citation type="submission" date="2017-06" db="EMBL/GenBank/DDBJ databases">
        <title>Novel phages from South African skin metaviromes.</title>
        <authorList>
            <person name="van Zyl L.J."/>
            <person name="Abrahams Y."/>
            <person name="Stander E.A."/>
            <person name="Kirby B.M."/>
            <person name="Clavaud C."/>
            <person name="Farcet C."/>
            <person name="Breton L."/>
            <person name="Trindade M.I."/>
        </authorList>
    </citation>
    <scope>NUCLEOTIDE SEQUENCE</scope>
</reference>
<organism evidence="11">
    <name type="scientific">uncultured Caudovirales phage</name>
    <dbReference type="NCBI Taxonomy" id="2100421"/>
    <lineage>
        <taxon>Viruses</taxon>
        <taxon>Duplodnaviria</taxon>
        <taxon>Heunggongvirae</taxon>
        <taxon>Uroviricota</taxon>
        <taxon>Caudoviricetes</taxon>
        <taxon>Peduoviridae</taxon>
        <taxon>Maltschvirus</taxon>
        <taxon>Maltschvirus maltsch</taxon>
    </lineage>
</organism>
<dbReference type="EMBL" id="MF417898">
    <property type="protein sequence ID" value="ASN69926.1"/>
    <property type="molecule type" value="Genomic_DNA"/>
</dbReference>
<evidence type="ECO:0000313" key="11">
    <source>
        <dbReference type="EMBL" id="ASN71165.1"/>
    </source>
</evidence>
<sequence length="80" mass="8681">MVTQETAEQMCKKLVEAYINACKPRDLDDVHNVTVKLISMAGMALSATHGSQVAVTAIKAVATYVGENAHRSRAEIIRSH</sequence>
<accession>A0A2H4J7D9</accession>
<name>A0A2H4J7D9_9CAUD</name>
<dbReference type="EMBL" id="MF417913">
    <property type="protein sequence ID" value="ASN70828.1"/>
    <property type="molecule type" value="Genomic_DNA"/>
</dbReference>
<evidence type="ECO:0000313" key="4">
    <source>
        <dbReference type="EMBL" id="ASN70701.1"/>
    </source>
</evidence>
<dbReference type="EMBL" id="MF417916">
    <property type="protein sequence ID" value="ASN70946.1"/>
    <property type="molecule type" value="Genomic_DNA"/>
</dbReference>
<evidence type="ECO:0000313" key="10">
    <source>
        <dbReference type="EMBL" id="ASN71075.1"/>
    </source>
</evidence>
<dbReference type="EMBL" id="MF417968">
    <property type="protein sequence ID" value="ASN72704.1"/>
    <property type="molecule type" value="Genomic_DNA"/>
</dbReference>
<dbReference type="EMBL" id="MF417920">
    <property type="protein sequence ID" value="ASN71165.1"/>
    <property type="molecule type" value="Genomic_DNA"/>
</dbReference>
<evidence type="ECO:0000313" key="1">
    <source>
        <dbReference type="EMBL" id="ASN69804.1"/>
    </source>
</evidence>
<dbReference type="EMBL" id="MF417911">
    <property type="protein sequence ID" value="ASN70701.1"/>
    <property type="molecule type" value="Genomic_DNA"/>
</dbReference>